<evidence type="ECO:0000313" key="5">
    <source>
        <dbReference type="Proteomes" id="UP000323386"/>
    </source>
</evidence>
<feature type="compositionally biased region" description="Low complexity" evidence="1">
    <location>
        <begin position="741"/>
        <end position="752"/>
    </location>
</feature>
<dbReference type="GO" id="GO:1990072">
    <property type="term" value="C:TRAPPIII protein complex"/>
    <property type="evidence" value="ECO:0007669"/>
    <property type="project" value="TreeGrafter"/>
</dbReference>
<feature type="compositionally biased region" description="Pro residues" evidence="1">
    <location>
        <begin position="60"/>
        <end position="69"/>
    </location>
</feature>
<feature type="compositionally biased region" description="Low complexity" evidence="1">
    <location>
        <begin position="18"/>
        <end position="27"/>
    </location>
</feature>
<feature type="region of interest" description="Disordered" evidence="1">
    <location>
        <begin position="1"/>
        <end position="146"/>
    </location>
</feature>
<dbReference type="InterPro" id="IPR010378">
    <property type="entry name" value="TRAPPC13"/>
</dbReference>
<gene>
    <name evidence="4" type="ORF">PSFLO_01222</name>
</gene>
<feature type="compositionally biased region" description="Low complexity" evidence="1">
    <location>
        <begin position="99"/>
        <end position="146"/>
    </location>
</feature>
<protein>
    <submittedName>
        <fullName evidence="4">Uncharacterized protein</fullName>
    </submittedName>
</protein>
<feature type="region of interest" description="Disordered" evidence="1">
    <location>
        <begin position="698"/>
        <end position="767"/>
    </location>
</feature>
<dbReference type="AlphaFoldDB" id="A0A5C3EXD3"/>
<feature type="compositionally biased region" description="Low complexity" evidence="1">
    <location>
        <begin position="913"/>
        <end position="927"/>
    </location>
</feature>
<evidence type="ECO:0000259" key="2">
    <source>
        <dbReference type="Pfam" id="PF06159"/>
    </source>
</evidence>
<feature type="compositionally biased region" description="Polar residues" evidence="1">
    <location>
        <begin position="617"/>
        <end position="629"/>
    </location>
</feature>
<evidence type="ECO:0000313" key="4">
    <source>
        <dbReference type="EMBL" id="SPO35751.1"/>
    </source>
</evidence>
<feature type="domain" description="Trafficking protein particle complex subunit 13 middle" evidence="3">
    <location>
        <begin position="543"/>
        <end position="575"/>
    </location>
</feature>
<feature type="region of interest" description="Disordered" evidence="1">
    <location>
        <begin position="494"/>
        <end position="535"/>
    </location>
</feature>
<dbReference type="InterPro" id="IPR055427">
    <property type="entry name" value="TRAPPC13_N"/>
</dbReference>
<feature type="compositionally biased region" description="Acidic residues" evidence="1">
    <location>
        <begin position="1024"/>
        <end position="1036"/>
    </location>
</feature>
<feature type="compositionally biased region" description="Low complexity" evidence="1">
    <location>
        <begin position="70"/>
        <end position="82"/>
    </location>
</feature>
<feature type="compositionally biased region" description="Polar residues" evidence="1">
    <location>
        <begin position="89"/>
        <end position="98"/>
    </location>
</feature>
<dbReference type="Proteomes" id="UP000323386">
    <property type="component" value="Unassembled WGS sequence"/>
</dbReference>
<feature type="compositionally biased region" description="Low complexity" evidence="1">
    <location>
        <begin position="819"/>
        <end position="840"/>
    </location>
</feature>
<dbReference type="Pfam" id="PF23647">
    <property type="entry name" value="TRAPPC13_M"/>
    <property type="match status" value="2"/>
</dbReference>
<dbReference type="EMBL" id="OOIP01000002">
    <property type="protein sequence ID" value="SPO35751.1"/>
    <property type="molecule type" value="Genomic_DNA"/>
</dbReference>
<dbReference type="OrthoDB" id="10250284at2759"/>
<feature type="compositionally biased region" description="Pro residues" evidence="1">
    <location>
        <begin position="28"/>
        <end position="38"/>
    </location>
</feature>
<evidence type="ECO:0000259" key="3">
    <source>
        <dbReference type="Pfam" id="PF23647"/>
    </source>
</evidence>
<organism evidence="4 5">
    <name type="scientific">Pseudozyma flocculosa</name>
    <dbReference type="NCBI Taxonomy" id="84751"/>
    <lineage>
        <taxon>Eukaryota</taxon>
        <taxon>Fungi</taxon>
        <taxon>Dikarya</taxon>
        <taxon>Basidiomycota</taxon>
        <taxon>Ustilaginomycotina</taxon>
        <taxon>Ustilaginomycetes</taxon>
        <taxon>Ustilaginales</taxon>
        <taxon>Ustilaginaceae</taxon>
        <taxon>Pseudozyma</taxon>
    </lineage>
</organism>
<feature type="domain" description="Trafficking protein particle complex subunit 13 N-terminal" evidence="2">
    <location>
        <begin position="156"/>
        <end position="365"/>
    </location>
</feature>
<reference evidence="4 5" key="1">
    <citation type="submission" date="2018-03" db="EMBL/GenBank/DDBJ databases">
        <authorList>
            <person name="Guldener U."/>
        </authorList>
    </citation>
    <scope>NUCLEOTIDE SEQUENCE [LARGE SCALE GENOMIC DNA]</scope>
    <source>
        <strain evidence="4 5">DAOM196992</strain>
    </source>
</reference>
<sequence>MSDQSAIATAATDRRGIPTSAAASTSPQQPPPPQPPPSNDGHPYLPQQQQQQQQSAPLGQQPPPPPPRYPSSSPYAHAAPPQMDRIPSFASSSSATYNASGAPSAQSPPSASRSNPRHAAFAAPAPAAAPSGQLAPSSTAALPAPSAPMLAKGSQALSLKVMRISTPALHSVDRPYHEDDTHLASLPSADAWHSIPMDGLVPGERAELHSPAAATSDRLLPAFAQSLTAALRDDMLSNQASFGTLYLGEAFSAYLCVRNEARHAVRDPCLRVEMQVGDGGDGPGPNGRPSGSRSLLATVVADAAQGDPAELTNDAKLETTVRHEIRELGPHVLICTVSYKAPVQEPGGGVAWAETSFRKFYKFAVPASPLSVRTKTHEPRCASHALHPDHRVRERFLLEVQVQNISPSPLVFEGLDVRPEAEWEWHSIDRPHLSSSRPDGRGSGSDVGSLWRGINEPLLPDDVRQYLFQLVPKGDKPSRPLIPMPLAPALHLPAAAHSRPGGGAATSTPDRRSLVSLGDGRSPAAHRPNMTTSRPDAATAVQTTVLPEAIGSLDIAWRMSQGEPGRLQTSQLIRRRTVVQPVRCLAEASDRLATSLDKADLPSIPEAGAAAKETDGSDSTPTSASQTGLGTPFVPPSELPRSQLPPPDLPPPMIEVGLNLASAAAPSLAASAKRGQAVTLPLQLWVRDHAAFALTAASSTGQAGARGPSHLAAGPDSDDSDDDRPLSELASPRHGGQGLPSMSSRRSSAVSVPTAAQTASRPAARLESGSRTLFLAVQHLAHPLPEHEPPAESPHAAASGPRSGARPPSTRDGEDSALRSEPSSLLRSLTSPSTPSRPLVRRSLQQNIVANLASSPLLRTGSLSLRRGGSEGQDNDPAGGHAGRLESPHPPPTPPPKERPDPLDYGQAATEPGSAAQGAQGAKGASKVWPRPHIDVDHLLDGALPDVEGEDFERRGSTLQLLAPVRIDLKADGGDGVATGEASVAFDVDYVPLRSGVIRVGGMRVLVLGWQDEVMYRADRGEGEGEGGGEGGAEEGDGAKTQSGGRVELRKPVLVREWAVVAELSAR</sequence>
<feature type="compositionally biased region" description="Pro residues" evidence="1">
    <location>
        <begin position="633"/>
        <end position="653"/>
    </location>
</feature>
<dbReference type="InterPro" id="IPR055429">
    <property type="entry name" value="TRAPPC13_M"/>
</dbReference>
<feature type="region of interest" description="Disordered" evidence="1">
    <location>
        <begin position="609"/>
        <end position="653"/>
    </location>
</feature>
<dbReference type="PANTHER" id="PTHR13134:SF3">
    <property type="entry name" value="TRAFFICKING PROTEIN PARTICLE COMPLEX SUBUNIT 13"/>
    <property type="match status" value="1"/>
</dbReference>
<dbReference type="PANTHER" id="PTHR13134">
    <property type="entry name" value="TRAFFICKING PROTEIN PARTICLE COMPLEX SUBUNIT 13"/>
    <property type="match status" value="1"/>
</dbReference>
<dbReference type="Pfam" id="PF06159">
    <property type="entry name" value="TRAPPC13_N"/>
    <property type="match status" value="1"/>
</dbReference>
<feature type="region of interest" description="Disordered" evidence="1">
    <location>
        <begin position="784"/>
        <end position="840"/>
    </location>
</feature>
<feature type="compositionally biased region" description="Low complexity" evidence="1">
    <location>
        <begin position="43"/>
        <end position="59"/>
    </location>
</feature>
<proteinExistence type="predicted"/>
<feature type="domain" description="Trafficking protein particle complex subunit 13 middle" evidence="3">
    <location>
        <begin position="370"/>
        <end position="475"/>
    </location>
</feature>
<feature type="compositionally biased region" description="Basic and acidic residues" evidence="1">
    <location>
        <begin position="809"/>
        <end position="818"/>
    </location>
</feature>
<feature type="region of interest" description="Disordered" evidence="1">
    <location>
        <begin position="860"/>
        <end position="927"/>
    </location>
</feature>
<keyword evidence="5" id="KW-1185">Reference proteome</keyword>
<name>A0A5C3EXD3_9BASI</name>
<accession>A0A5C3EXD3</accession>
<evidence type="ECO:0000256" key="1">
    <source>
        <dbReference type="SAM" id="MobiDB-lite"/>
    </source>
</evidence>
<feature type="region of interest" description="Disordered" evidence="1">
    <location>
        <begin position="1020"/>
        <end position="1046"/>
    </location>
</feature>